<evidence type="ECO:0000256" key="5">
    <source>
        <dbReference type="ARBA" id="ARBA00022763"/>
    </source>
</evidence>
<keyword evidence="7" id="KW-0833">Ubl conjugation pathway</keyword>
<evidence type="ECO:0000256" key="9">
    <source>
        <dbReference type="ARBA" id="ARBA00023242"/>
    </source>
</evidence>
<dbReference type="PANTHER" id="PTHR23328:SF0">
    <property type="entry name" value="RING-TYPE DOMAIN-CONTAINING PROTEIN"/>
    <property type="match status" value="1"/>
</dbReference>
<accession>A0A9J6GAA4</accession>
<dbReference type="GO" id="GO:0035861">
    <property type="term" value="C:site of double-strand break"/>
    <property type="evidence" value="ECO:0007669"/>
    <property type="project" value="TreeGrafter"/>
</dbReference>
<feature type="compositionally biased region" description="Basic and acidic residues" evidence="11">
    <location>
        <begin position="322"/>
        <end position="331"/>
    </location>
</feature>
<feature type="compositionally biased region" description="Pro residues" evidence="11">
    <location>
        <begin position="233"/>
        <end position="248"/>
    </location>
</feature>
<dbReference type="GO" id="GO:0006302">
    <property type="term" value="P:double-strand break repair"/>
    <property type="evidence" value="ECO:0007669"/>
    <property type="project" value="TreeGrafter"/>
</dbReference>
<dbReference type="Gene3D" id="3.30.40.10">
    <property type="entry name" value="Zinc/RING finger domain, C3HC4 (zinc finger)"/>
    <property type="match status" value="1"/>
</dbReference>
<feature type="region of interest" description="Disordered" evidence="11">
    <location>
        <begin position="296"/>
        <end position="331"/>
    </location>
</feature>
<feature type="region of interest" description="Disordered" evidence="11">
    <location>
        <begin position="1"/>
        <end position="27"/>
    </location>
</feature>
<dbReference type="InterPro" id="IPR013083">
    <property type="entry name" value="Znf_RING/FYVE/PHD"/>
</dbReference>
<sequence>MPTRRKRRLSSPDNSGSSSSSDDSLSVSDVTCPVCLSLVVEPVTMPCSHEVCYACFSSTVLIANKECPMCRTRIASWARRAAREGTLINRKRWELIKRLFPGQVQRRLSGEESRAGTPQLSVGPRLLSAPGEIRQEWEEQRRRAEAEWKEEREREAQAGGALAQRLASEEERLLQEKRRQERRDQRLACLWGVFGDTPAVLAAAPLVGALLTPPEDDDNDSASSFLPPEERPPPPPRMLALPAPPTPPEGEEVEERGGHDLRSRTDPTLEGMQLTPVRGALVARLCSRSVQTALLQTREQEAQTSEPGDNRDGEEADEDVDESMRDAQLEEDLRLARRIQRALNRRSDEVAERVYELRSRTAH</sequence>
<comment type="caution">
    <text evidence="14">The sequence shown here is derived from an EMBL/GenBank/DDBJ whole genome shotgun (WGS) entry which is preliminary data.</text>
</comment>
<feature type="compositionally biased region" description="Low complexity" evidence="11">
    <location>
        <begin position="11"/>
        <end position="27"/>
    </location>
</feature>
<evidence type="ECO:0000256" key="11">
    <source>
        <dbReference type="SAM" id="MobiDB-lite"/>
    </source>
</evidence>
<dbReference type="PANTHER" id="PTHR23328">
    <property type="entry name" value="RING-TYPE DOMAIN-CONTAINING PROTEIN"/>
    <property type="match status" value="1"/>
</dbReference>
<evidence type="ECO:0000256" key="6">
    <source>
        <dbReference type="ARBA" id="ARBA00022771"/>
    </source>
</evidence>
<dbReference type="PROSITE" id="PS50089">
    <property type="entry name" value="ZF_RING_2"/>
    <property type="match status" value="1"/>
</dbReference>
<dbReference type="GO" id="GO:0008270">
    <property type="term" value="F:zinc ion binding"/>
    <property type="evidence" value="ECO:0007669"/>
    <property type="project" value="UniProtKB-KW"/>
</dbReference>
<evidence type="ECO:0000313" key="14">
    <source>
        <dbReference type="EMBL" id="KAH9371432.1"/>
    </source>
</evidence>
<keyword evidence="15" id="KW-1185">Reference proteome</keyword>
<comment type="catalytic activity">
    <reaction evidence="1">
        <text>S-ubiquitinyl-[E2 ubiquitin-conjugating enzyme]-L-cysteine + [acceptor protein]-L-lysine = [E2 ubiquitin-conjugating enzyme]-L-cysteine + N(6)-ubiquitinyl-[acceptor protein]-L-lysine.</text>
        <dbReference type="EC" id="2.3.2.27"/>
    </reaction>
</comment>
<dbReference type="CDD" id="cd22249">
    <property type="entry name" value="UDM1_RNF168_RNF169-like"/>
    <property type="match status" value="1"/>
</dbReference>
<evidence type="ECO:0000256" key="12">
    <source>
        <dbReference type="SAM" id="Phobius"/>
    </source>
</evidence>
<feature type="domain" description="RING-type" evidence="13">
    <location>
        <begin position="32"/>
        <end position="71"/>
    </location>
</feature>
<evidence type="ECO:0000256" key="1">
    <source>
        <dbReference type="ARBA" id="ARBA00000900"/>
    </source>
</evidence>
<feature type="compositionally biased region" description="Polar residues" evidence="11">
    <location>
        <begin position="296"/>
        <end position="307"/>
    </location>
</feature>
<evidence type="ECO:0000259" key="13">
    <source>
        <dbReference type="PROSITE" id="PS50089"/>
    </source>
</evidence>
<evidence type="ECO:0000313" key="15">
    <source>
        <dbReference type="Proteomes" id="UP000821853"/>
    </source>
</evidence>
<evidence type="ECO:0000256" key="3">
    <source>
        <dbReference type="ARBA" id="ARBA00012483"/>
    </source>
</evidence>
<dbReference type="GO" id="GO:0031491">
    <property type="term" value="F:nucleosome binding"/>
    <property type="evidence" value="ECO:0007669"/>
    <property type="project" value="TreeGrafter"/>
</dbReference>
<dbReference type="OrthoDB" id="6507357at2759"/>
<evidence type="ECO:0000256" key="7">
    <source>
        <dbReference type="ARBA" id="ARBA00022786"/>
    </source>
</evidence>
<dbReference type="GO" id="GO:0005634">
    <property type="term" value="C:nucleus"/>
    <property type="evidence" value="ECO:0007669"/>
    <property type="project" value="UniProtKB-SubCell"/>
</dbReference>
<dbReference type="EC" id="2.3.2.27" evidence="3"/>
<keyword evidence="12" id="KW-0812">Transmembrane</keyword>
<dbReference type="AlphaFoldDB" id="A0A9J6GAA4"/>
<dbReference type="SMART" id="SM00184">
    <property type="entry name" value="RING"/>
    <property type="match status" value="1"/>
</dbReference>
<protein>
    <recommendedName>
        <fullName evidence="3">RING-type E3 ubiquitin transferase</fullName>
        <ecNumber evidence="3">2.3.2.27</ecNumber>
    </recommendedName>
</protein>
<dbReference type="CDD" id="cd16550">
    <property type="entry name" value="RING-HC_RNF168"/>
    <property type="match status" value="1"/>
</dbReference>
<dbReference type="VEuPathDB" id="VectorBase:HLOH_058931"/>
<dbReference type="SUPFAM" id="SSF57850">
    <property type="entry name" value="RING/U-box"/>
    <property type="match status" value="1"/>
</dbReference>
<feature type="compositionally biased region" description="Low complexity" evidence="11">
    <location>
        <begin position="157"/>
        <end position="166"/>
    </location>
</feature>
<keyword evidence="6 10" id="KW-0863">Zinc-finger</keyword>
<evidence type="ECO:0000256" key="2">
    <source>
        <dbReference type="ARBA" id="ARBA00004123"/>
    </source>
</evidence>
<dbReference type="InterPro" id="IPR051657">
    <property type="entry name" value="RNF168/RNF169_E3_ubiq-ligase"/>
</dbReference>
<feature type="compositionally biased region" description="Basic and acidic residues" evidence="11">
    <location>
        <begin position="255"/>
        <end position="267"/>
    </location>
</feature>
<dbReference type="GO" id="GO:0061630">
    <property type="term" value="F:ubiquitin protein ligase activity"/>
    <property type="evidence" value="ECO:0007669"/>
    <property type="project" value="UniProtKB-EC"/>
</dbReference>
<dbReference type="EMBL" id="JABSTR010000005">
    <property type="protein sequence ID" value="KAH9371432.1"/>
    <property type="molecule type" value="Genomic_DNA"/>
</dbReference>
<proteinExistence type="predicted"/>
<dbReference type="InterPro" id="IPR001841">
    <property type="entry name" value="Znf_RING"/>
</dbReference>
<reference evidence="14 15" key="1">
    <citation type="journal article" date="2020" name="Cell">
        <title>Large-Scale Comparative Analyses of Tick Genomes Elucidate Their Genetic Diversity and Vector Capacities.</title>
        <authorList>
            <consortium name="Tick Genome and Microbiome Consortium (TIGMIC)"/>
            <person name="Jia N."/>
            <person name="Wang J."/>
            <person name="Shi W."/>
            <person name="Du L."/>
            <person name="Sun Y."/>
            <person name="Zhan W."/>
            <person name="Jiang J.F."/>
            <person name="Wang Q."/>
            <person name="Zhang B."/>
            <person name="Ji P."/>
            <person name="Bell-Sakyi L."/>
            <person name="Cui X.M."/>
            <person name="Yuan T.T."/>
            <person name="Jiang B.G."/>
            <person name="Yang W.F."/>
            <person name="Lam T.T."/>
            <person name="Chang Q.C."/>
            <person name="Ding S.J."/>
            <person name="Wang X.J."/>
            <person name="Zhu J.G."/>
            <person name="Ruan X.D."/>
            <person name="Zhao L."/>
            <person name="Wei J.T."/>
            <person name="Ye R.Z."/>
            <person name="Que T.C."/>
            <person name="Du C.H."/>
            <person name="Zhou Y.H."/>
            <person name="Cheng J.X."/>
            <person name="Dai P.F."/>
            <person name="Guo W.B."/>
            <person name="Han X.H."/>
            <person name="Huang E.J."/>
            <person name="Li L.F."/>
            <person name="Wei W."/>
            <person name="Gao Y.C."/>
            <person name="Liu J.Z."/>
            <person name="Shao H.Z."/>
            <person name="Wang X."/>
            <person name="Wang C.C."/>
            <person name="Yang T.C."/>
            <person name="Huo Q.B."/>
            <person name="Li W."/>
            <person name="Chen H.Y."/>
            <person name="Chen S.E."/>
            <person name="Zhou L.G."/>
            <person name="Ni X.B."/>
            <person name="Tian J.H."/>
            <person name="Sheng Y."/>
            <person name="Liu T."/>
            <person name="Pan Y.S."/>
            <person name="Xia L.Y."/>
            <person name="Li J."/>
            <person name="Zhao F."/>
            <person name="Cao W.C."/>
        </authorList>
    </citation>
    <scope>NUCLEOTIDE SEQUENCE [LARGE SCALE GENOMIC DNA]</scope>
    <source>
        <strain evidence="14">HaeL-2018</strain>
    </source>
</reference>
<keyword evidence="5" id="KW-0227">DNA damage</keyword>
<comment type="subcellular location">
    <subcellularLocation>
        <location evidence="2">Nucleus</location>
    </subcellularLocation>
</comment>
<dbReference type="OMA" id="CLWGVFG"/>
<keyword evidence="9" id="KW-0539">Nucleus</keyword>
<gene>
    <name evidence="14" type="ORF">HPB48_013114</name>
</gene>
<feature type="region of interest" description="Disordered" evidence="11">
    <location>
        <begin position="148"/>
        <end position="167"/>
    </location>
</feature>
<keyword evidence="12" id="KW-1133">Transmembrane helix</keyword>
<feature type="region of interest" description="Disordered" evidence="11">
    <location>
        <begin position="211"/>
        <end position="271"/>
    </location>
</feature>
<organism evidence="14 15">
    <name type="scientific">Haemaphysalis longicornis</name>
    <name type="common">Bush tick</name>
    <dbReference type="NCBI Taxonomy" id="44386"/>
    <lineage>
        <taxon>Eukaryota</taxon>
        <taxon>Metazoa</taxon>
        <taxon>Ecdysozoa</taxon>
        <taxon>Arthropoda</taxon>
        <taxon>Chelicerata</taxon>
        <taxon>Arachnida</taxon>
        <taxon>Acari</taxon>
        <taxon>Parasitiformes</taxon>
        <taxon>Ixodida</taxon>
        <taxon>Ixodoidea</taxon>
        <taxon>Ixodidae</taxon>
        <taxon>Haemaphysalinae</taxon>
        <taxon>Haemaphysalis</taxon>
    </lineage>
</organism>
<keyword evidence="6 10" id="KW-0479">Metal-binding</keyword>
<dbReference type="Pfam" id="PF13920">
    <property type="entry name" value="zf-C3HC4_3"/>
    <property type="match status" value="1"/>
</dbReference>
<name>A0A9J6GAA4_HAELO</name>
<evidence type="ECO:0000256" key="4">
    <source>
        <dbReference type="ARBA" id="ARBA00022679"/>
    </source>
</evidence>
<evidence type="ECO:0000256" key="10">
    <source>
        <dbReference type="PROSITE-ProRule" id="PRU00175"/>
    </source>
</evidence>
<keyword evidence="12" id="KW-0472">Membrane</keyword>
<evidence type="ECO:0000256" key="8">
    <source>
        <dbReference type="ARBA" id="ARBA00022833"/>
    </source>
</evidence>
<feature type="transmembrane region" description="Helical" evidence="12">
    <location>
        <begin position="187"/>
        <end position="211"/>
    </location>
</feature>
<keyword evidence="4" id="KW-0808">Transferase</keyword>
<dbReference type="Proteomes" id="UP000821853">
    <property type="component" value="Chromosome 3"/>
</dbReference>
<keyword evidence="8" id="KW-0862">Zinc</keyword>